<accession>A0A917W441</accession>
<evidence type="ECO:0000256" key="1">
    <source>
        <dbReference type="ARBA" id="ARBA00006817"/>
    </source>
</evidence>
<protein>
    <recommendedName>
        <fullName evidence="2">Activator of Hsp90 ATPase homologue 1/2-like C-terminal domain-containing protein</fullName>
    </recommendedName>
</protein>
<dbReference type="SUPFAM" id="SSF55961">
    <property type="entry name" value="Bet v1-like"/>
    <property type="match status" value="1"/>
</dbReference>
<name>A0A917W441_9BACL</name>
<reference evidence="3" key="2">
    <citation type="submission" date="2020-09" db="EMBL/GenBank/DDBJ databases">
        <authorList>
            <person name="Sun Q."/>
            <person name="Ohkuma M."/>
        </authorList>
    </citation>
    <scope>NUCLEOTIDE SEQUENCE</scope>
    <source>
        <strain evidence="3">JCM 15325</strain>
    </source>
</reference>
<comment type="caution">
    <text evidence="3">The sequence shown here is derived from an EMBL/GenBank/DDBJ whole genome shotgun (WGS) entry which is preliminary data.</text>
</comment>
<dbReference type="CDD" id="cd07814">
    <property type="entry name" value="SRPBCC_CalC_Aha1-like"/>
    <property type="match status" value="1"/>
</dbReference>
<keyword evidence="4" id="KW-1185">Reference proteome</keyword>
<organism evidence="3 4">
    <name type="scientific">Sporolactobacillus putidus</name>
    <dbReference type="NCBI Taxonomy" id="492735"/>
    <lineage>
        <taxon>Bacteria</taxon>
        <taxon>Bacillati</taxon>
        <taxon>Bacillota</taxon>
        <taxon>Bacilli</taxon>
        <taxon>Bacillales</taxon>
        <taxon>Sporolactobacillaceae</taxon>
        <taxon>Sporolactobacillus</taxon>
    </lineage>
</organism>
<dbReference type="EMBL" id="BMOK01000025">
    <property type="protein sequence ID" value="GGL65758.1"/>
    <property type="molecule type" value="Genomic_DNA"/>
</dbReference>
<dbReference type="RefSeq" id="WP_188805257.1">
    <property type="nucleotide sequence ID" value="NZ_BMOK01000025.1"/>
</dbReference>
<reference evidence="3" key="1">
    <citation type="journal article" date="2014" name="Int. J. Syst. Evol. Microbiol.">
        <title>Complete genome sequence of Corynebacterium casei LMG S-19264T (=DSM 44701T), isolated from a smear-ripened cheese.</title>
        <authorList>
            <consortium name="US DOE Joint Genome Institute (JGI-PGF)"/>
            <person name="Walter F."/>
            <person name="Albersmeier A."/>
            <person name="Kalinowski J."/>
            <person name="Ruckert C."/>
        </authorList>
    </citation>
    <scope>NUCLEOTIDE SEQUENCE</scope>
    <source>
        <strain evidence="3">JCM 15325</strain>
    </source>
</reference>
<feature type="domain" description="Activator of Hsp90 ATPase homologue 1/2-like C-terminal" evidence="2">
    <location>
        <begin position="19"/>
        <end position="142"/>
    </location>
</feature>
<gene>
    <name evidence="3" type="primary">yndB</name>
    <name evidence="3" type="ORF">GCM10007968_32230</name>
</gene>
<evidence type="ECO:0000259" key="2">
    <source>
        <dbReference type="Pfam" id="PF08327"/>
    </source>
</evidence>
<proteinExistence type="inferred from homology"/>
<dbReference type="Pfam" id="PF08327">
    <property type="entry name" value="AHSA1"/>
    <property type="match status" value="1"/>
</dbReference>
<dbReference type="InterPro" id="IPR013538">
    <property type="entry name" value="ASHA1/2-like_C"/>
</dbReference>
<sequence length="143" mass="16265">MAHNNQTALPAIEQTLLINAPIQKVWDFVSTSEGIESWFMPNDFEPKPGHLFHLQTPYGSSPCKVIEFAPPHRLSFTWDEDGWIVSFVLKSEGDKTAFTLIHDGWKNPEDIVPKAGRRNDEVRKTMAGGWNGICKQLRKIMET</sequence>
<dbReference type="InterPro" id="IPR023393">
    <property type="entry name" value="START-like_dom_sf"/>
</dbReference>
<dbReference type="AlphaFoldDB" id="A0A917W441"/>
<dbReference type="Gene3D" id="3.30.530.20">
    <property type="match status" value="1"/>
</dbReference>
<comment type="similarity">
    <text evidence="1">Belongs to the AHA1 family.</text>
</comment>
<evidence type="ECO:0000313" key="3">
    <source>
        <dbReference type="EMBL" id="GGL65758.1"/>
    </source>
</evidence>
<evidence type="ECO:0000313" key="4">
    <source>
        <dbReference type="Proteomes" id="UP000654670"/>
    </source>
</evidence>
<dbReference type="Proteomes" id="UP000654670">
    <property type="component" value="Unassembled WGS sequence"/>
</dbReference>